<evidence type="ECO:0000313" key="2">
    <source>
        <dbReference type="EMBL" id="AMY07659.1"/>
    </source>
</evidence>
<dbReference type="FunFam" id="3.40.630.30:FF:000047">
    <property type="entry name" value="Acetyltransferase, GNAT family"/>
    <property type="match status" value="1"/>
</dbReference>
<accession>A0A143PIQ5</accession>
<dbReference type="Proteomes" id="UP000076079">
    <property type="component" value="Chromosome"/>
</dbReference>
<keyword evidence="3" id="KW-1185">Reference proteome</keyword>
<dbReference type="InterPro" id="IPR016181">
    <property type="entry name" value="Acyl_CoA_acyltransferase"/>
</dbReference>
<protein>
    <recommendedName>
        <fullName evidence="1">N-acetyltransferase domain-containing protein</fullName>
    </recommendedName>
</protein>
<evidence type="ECO:0000259" key="1">
    <source>
        <dbReference type="Pfam" id="PF13302"/>
    </source>
</evidence>
<dbReference type="PANTHER" id="PTHR43441:SF2">
    <property type="entry name" value="FAMILY ACETYLTRANSFERASE, PUTATIVE (AFU_ORTHOLOGUE AFUA_7G00850)-RELATED"/>
    <property type="match status" value="1"/>
</dbReference>
<dbReference type="EMBL" id="CP015136">
    <property type="protein sequence ID" value="AMY07659.1"/>
    <property type="molecule type" value="Genomic_DNA"/>
</dbReference>
<dbReference type="InterPro" id="IPR000182">
    <property type="entry name" value="GNAT_dom"/>
</dbReference>
<organism evidence="2 3">
    <name type="scientific">Luteitalea pratensis</name>
    <dbReference type="NCBI Taxonomy" id="1855912"/>
    <lineage>
        <taxon>Bacteria</taxon>
        <taxon>Pseudomonadati</taxon>
        <taxon>Acidobacteriota</taxon>
        <taxon>Vicinamibacteria</taxon>
        <taxon>Vicinamibacterales</taxon>
        <taxon>Vicinamibacteraceae</taxon>
        <taxon>Luteitalea</taxon>
    </lineage>
</organism>
<dbReference type="Pfam" id="PF13302">
    <property type="entry name" value="Acetyltransf_3"/>
    <property type="match status" value="1"/>
</dbReference>
<dbReference type="GO" id="GO:1990189">
    <property type="term" value="F:protein N-terminal-serine acetyltransferase activity"/>
    <property type="evidence" value="ECO:0007669"/>
    <property type="project" value="TreeGrafter"/>
</dbReference>
<dbReference type="PANTHER" id="PTHR43441">
    <property type="entry name" value="RIBOSOMAL-PROTEIN-SERINE ACETYLTRANSFERASE"/>
    <property type="match status" value="1"/>
</dbReference>
<reference evidence="3" key="2">
    <citation type="submission" date="2016-04" db="EMBL/GenBank/DDBJ databases">
        <title>First Complete Genome Sequence of a Subdivision 6 Acidobacterium.</title>
        <authorList>
            <person name="Huang S."/>
            <person name="Vieira S."/>
            <person name="Bunk B."/>
            <person name="Riedel T."/>
            <person name="Sproeer C."/>
            <person name="Overmann J."/>
        </authorList>
    </citation>
    <scope>NUCLEOTIDE SEQUENCE [LARGE SCALE GENOMIC DNA]</scope>
    <source>
        <strain evidence="3">DSM 100886 HEG_-6_39</strain>
    </source>
</reference>
<evidence type="ECO:0000313" key="3">
    <source>
        <dbReference type="Proteomes" id="UP000076079"/>
    </source>
</evidence>
<proteinExistence type="predicted"/>
<dbReference type="GO" id="GO:0008999">
    <property type="term" value="F:protein-N-terminal-alanine acetyltransferase activity"/>
    <property type="evidence" value="ECO:0007669"/>
    <property type="project" value="TreeGrafter"/>
</dbReference>
<dbReference type="PATRIC" id="fig|1813736.3.peg.871"/>
<feature type="domain" description="N-acetyltransferase" evidence="1">
    <location>
        <begin position="26"/>
        <end position="165"/>
    </location>
</feature>
<dbReference type="KEGG" id="abac:LuPra_00834"/>
<dbReference type="SUPFAM" id="SSF55729">
    <property type="entry name" value="Acyl-CoA N-acyltransferases (Nat)"/>
    <property type="match status" value="1"/>
</dbReference>
<name>A0A143PIQ5_LUTPR</name>
<dbReference type="AlphaFoldDB" id="A0A143PIQ5"/>
<reference evidence="2 3" key="1">
    <citation type="journal article" date="2016" name="Genome Announc.">
        <title>First Complete Genome Sequence of a Subdivision 6 Acidobacterium Strain.</title>
        <authorList>
            <person name="Huang S."/>
            <person name="Vieira S."/>
            <person name="Bunk B."/>
            <person name="Riedel T."/>
            <person name="Sproer C."/>
            <person name="Overmann J."/>
        </authorList>
    </citation>
    <scope>NUCLEOTIDE SEQUENCE [LARGE SCALE GENOMIC DNA]</scope>
    <source>
        <strain evidence="3">DSM 100886 HEG_-6_39</strain>
    </source>
</reference>
<dbReference type="Gene3D" id="3.40.630.30">
    <property type="match status" value="1"/>
</dbReference>
<sequence length="224" mass="25808">MTKALSHWAGVPRPGRVLLDGRYARLEPLTIERHEADLFDSARQPGAEARFAYLWDEVPADSHDFRIWMERAVGADDPLFFAVIDKATGRAEGRQALLRIDPVHGVIEIGHVLWGPAIARTRVATEALYLFATYAFDTLGYRRFEWKCNDRNVPSKRAALRFGFTFEGIFRQHMVVKGQNRDTAWFSILDSDWPTLKTSYERWLAPDNFDGDGRQLRKLEELRV</sequence>
<gene>
    <name evidence="2" type="ORF">LuPra_00834</name>
</gene>
<dbReference type="STRING" id="1855912.LuPra_00834"/>
<dbReference type="InterPro" id="IPR051908">
    <property type="entry name" value="Ribosomal_N-acetyltransferase"/>
</dbReference>